<sequence>MTGRYHSADADPQQSPALLGLHMPKSPFQSVATASPPQASDPMVKRERKFVQRGPHRGKILVKAVASIVSLASALALLAVCLTIQRRLNPAGAVRRSLSDADDDPAPSDILEQCLDLEAERGQVQVLYEQDEGASEAKARLVAMLHEAAADFERKRDHHAYSQGLQDEVHLPPPKVPRRSETLPFMPHRQASDEAVRRASSMAVMDNAVSAFDADAWVATHLGLALGEGEQQQHISNPRGEPWLQWHVSAPQLDWPASVQGDEGAWPPLPLPVGGGKRSDDALAPEAWLHGASASTFPQTYSQGVVDPVLRKPVVGTMSVASTSVGPVPTYTESAGSVARADMGENNAVQATQMKGGEQIEHHESTAGATVDASDWSASATAVRASSSRGGEPCGAGDIRFHPFVRLPLVNPRDVRRSFRADFRFHPFVRLPLVNPRDVRRSFRADFALVHRFGRSTPMQSYTIMRTLFSKASLTANEVDALMMEAELLASYAAGRLTQPCSRCTANYLVLKLSSIFMVFDHLVCIIELLGDKMNTDSWWPQFVQKFRTDYSVPEAARMERTGMLNKLLNRLSSALAIYKTGKRPPLEDVVELKRAILTVAYKGSQLSHPLWELWIQDDREFSRSSDGSDSPVDFQGDGR</sequence>
<evidence type="ECO:0000256" key="2">
    <source>
        <dbReference type="SAM" id="Phobius"/>
    </source>
</evidence>
<dbReference type="AlphaFoldDB" id="U6G708"/>
<feature type="region of interest" description="Disordered" evidence="1">
    <location>
        <begin position="1"/>
        <end position="22"/>
    </location>
</feature>
<keyword evidence="2" id="KW-1133">Transmembrane helix</keyword>
<accession>U6G708</accession>
<evidence type="ECO:0000256" key="1">
    <source>
        <dbReference type="SAM" id="MobiDB-lite"/>
    </source>
</evidence>
<dbReference type="EMBL" id="HG690708">
    <property type="protein sequence ID" value="CDI75088.1"/>
    <property type="molecule type" value="Genomic_DNA"/>
</dbReference>
<protein>
    <submittedName>
        <fullName evidence="3">Uncharacterized protein</fullName>
    </submittedName>
</protein>
<dbReference type="Proteomes" id="UP000018201">
    <property type="component" value="Unassembled WGS sequence"/>
</dbReference>
<dbReference type="OrthoDB" id="347378at2759"/>
<reference evidence="3" key="2">
    <citation type="submission" date="2013-10" db="EMBL/GenBank/DDBJ databases">
        <authorList>
            <person name="Aslett M."/>
        </authorList>
    </citation>
    <scope>NUCLEOTIDE SEQUENCE [LARGE SCALE GENOMIC DNA]</scope>
    <source>
        <strain evidence="3">Houghton</strain>
    </source>
</reference>
<dbReference type="VEuPathDB" id="ToxoDB:EPH_0004180"/>
<organism evidence="3 4">
    <name type="scientific">Eimeria praecox</name>
    <dbReference type="NCBI Taxonomy" id="51316"/>
    <lineage>
        <taxon>Eukaryota</taxon>
        <taxon>Sar</taxon>
        <taxon>Alveolata</taxon>
        <taxon>Apicomplexa</taxon>
        <taxon>Conoidasida</taxon>
        <taxon>Coccidia</taxon>
        <taxon>Eucoccidiorida</taxon>
        <taxon>Eimeriorina</taxon>
        <taxon>Eimeriidae</taxon>
        <taxon>Eimeria</taxon>
    </lineage>
</organism>
<feature type="region of interest" description="Disordered" evidence="1">
    <location>
        <begin position="159"/>
        <end position="182"/>
    </location>
</feature>
<keyword evidence="4" id="KW-1185">Reference proteome</keyword>
<proteinExistence type="predicted"/>
<evidence type="ECO:0000313" key="3">
    <source>
        <dbReference type="EMBL" id="CDI75088.1"/>
    </source>
</evidence>
<reference evidence="3" key="1">
    <citation type="submission" date="2013-10" db="EMBL/GenBank/DDBJ databases">
        <title>Genomic analysis of the causative agents of coccidiosis in chickens.</title>
        <authorList>
            <person name="Reid A.J."/>
            <person name="Blake D."/>
            <person name="Billington K."/>
            <person name="Browne H."/>
            <person name="Dunn M."/>
            <person name="Hung S."/>
            <person name="Kawahara F."/>
            <person name="Miranda-Saavedra D."/>
            <person name="Mourier T."/>
            <person name="Nagra H."/>
            <person name="Otto T.D."/>
            <person name="Rawlings N."/>
            <person name="Sanchez A."/>
            <person name="Sanders M."/>
            <person name="Subramaniam C."/>
            <person name="Tay Y."/>
            <person name="Dear P."/>
            <person name="Doerig C."/>
            <person name="Gruber A."/>
            <person name="Parkinson J."/>
            <person name="Shirley M."/>
            <person name="Wan K.L."/>
            <person name="Berriman M."/>
            <person name="Tomley F."/>
            <person name="Pain A."/>
        </authorList>
    </citation>
    <scope>NUCLEOTIDE SEQUENCE [LARGE SCALE GENOMIC DNA]</scope>
    <source>
        <strain evidence="3">Houghton</strain>
    </source>
</reference>
<feature type="transmembrane region" description="Helical" evidence="2">
    <location>
        <begin position="60"/>
        <end position="80"/>
    </location>
</feature>
<keyword evidence="2" id="KW-0472">Membrane</keyword>
<keyword evidence="2" id="KW-0812">Transmembrane</keyword>
<name>U6G708_9EIME</name>
<evidence type="ECO:0000313" key="4">
    <source>
        <dbReference type="Proteomes" id="UP000018201"/>
    </source>
</evidence>
<gene>
    <name evidence="3" type="ORF">EPH_0004180</name>
</gene>